<organism evidence="1">
    <name type="scientific">marine sediment metagenome</name>
    <dbReference type="NCBI Taxonomy" id="412755"/>
    <lineage>
        <taxon>unclassified sequences</taxon>
        <taxon>metagenomes</taxon>
        <taxon>ecological metagenomes</taxon>
    </lineage>
</organism>
<dbReference type="EMBL" id="BARV01007625">
    <property type="protein sequence ID" value="GAI10518.1"/>
    <property type="molecule type" value="Genomic_DNA"/>
</dbReference>
<protein>
    <submittedName>
        <fullName evidence="1">Uncharacterized protein</fullName>
    </submittedName>
</protein>
<evidence type="ECO:0000313" key="1">
    <source>
        <dbReference type="EMBL" id="GAI10518.1"/>
    </source>
</evidence>
<sequence>MVFVTKKGVGVTVEAGELNIACIDANGKLKDLTSTNLANLDGSALTGISAGTETETMGTRTQIETDVSADDINIATQYDLTPMTQITDVLVHDYGNITIDVPIGGNVEKRINYSIQYKHSANSKTRCKIYEGGVVKATGEYEGADTNWKDHAGNYVTTNSGAQNISVYLWNNSASINGSVQNMIINQFQRYTKILVANP</sequence>
<proteinExistence type="predicted"/>
<reference evidence="1" key="1">
    <citation type="journal article" date="2014" name="Front. Microbiol.">
        <title>High frequency of phylogenetically diverse reductive dehalogenase-homologous genes in deep subseafloor sedimentary metagenomes.</title>
        <authorList>
            <person name="Kawai M."/>
            <person name="Futagami T."/>
            <person name="Toyoda A."/>
            <person name="Takaki Y."/>
            <person name="Nishi S."/>
            <person name="Hori S."/>
            <person name="Arai W."/>
            <person name="Tsubouchi T."/>
            <person name="Morono Y."/>
            <person name="Uchiyama I."/>
            <person name="Ito T."/>
            <person name="Fujiyama A."/>
            <person name="Inagaki F."/>
            <person name="Takami H."/>
        </authorList>
    </citation>
    <scope>NUCLEOTIDE SEQUENCE</scope>
    <source>
        <strain evidence="1">Expedition CK06-06</strain>
    </source>
</reference>
<dbReference type="AlphaFoldDB" id="X1KV04"/>
<gene>
    <name evidence="1" type="ORF">S06H3_15488</name>
</gene>
<accession>X1KV04</accession>
<name>X1KV04_9ZZZZ</name>
<comment type="caution">
    <text evidence="1">The sequence shown here is derived from an EMBL/GenBank/DDBJ whole genome shotgun (WGS) entry which is preliminary data.</text>
</comment>